<evidence type="ECO:0000256" key="1">
    <source>
        <dbReference type="SAM" id="Coils"/>
    </source>
</evidence>
<dbReference type="RefSeq" id="WP_145247220.1">
    <property type="nucleotide sequence ID" value="NZ_CP036278.1"/>
</dbReference>
<keyword evidence="1" id="KW-0175">Coiled coil</keyword>
<sequence length="107" mass="11836">MPNRPRLALNLRSKAISLNDAQNDSLRAAAAREQAEELFAKMQQAFDQAQADALQRTDLTDQQRAEGELAMRKALDSTQRMIDSLNQALKIADQAAAQGGWKAEEQP</sequence>
<dbReference type="Proteomes" id="UP000315750">
    <property type="component" value="Chromosome"/>
</dbReference>
<gene>
    <name evidence="2" type="ORF">Pan181_26880</name>
</gene>
<name>A0A518AP21_9BACT</name>
<evidence type="ECO:0000313" key="2">
    <source>
        <dbReference type="EMBL" id="QDU56479.1"/>
    </source>
</evidence>
<keyword evidence="3" id="KW-1185">Reference proteome</keyword>
<proteinExistence type="predicted"/>
<organism evidence="2 3">
    <name type="scientific">Aeoliella mucimassa</name>
    <dbReference type="NCBI Taxonomy" id="2527972"/>
    <lineage>
        <taxon>Bacteria</taxon>
        <taxon>Pseudomonadati</taxon>
        <taxon>Planctomycetota</taxon>
        <taxon>Planctomycetia</taxon>
        <taxon>Pirellulales</taxon>
        <taxon>Lacipirellulaceae</taxon>
        <taxon>Aeoliella</taxon>
    </lineage>
</organism>
<reference evidence="2 3" key="1">
    <citation type="submission" date="2019-02" db="EMBL/GenBank/DDBJ databases">
        <title>Deep-cultivation of Planctomycetes and their phenomic and genomic characterization uncovers novel biology.</title>
        <authorList>
            <person name="Wiegand S."/>
            <person name="Jogler M."/>
            <person name="Boedeker C."/>
            <person name="Pinto D."/>
            <person name="Vollmers J."/>
            <person name="Rivas-Marin E."/>
            <person name="Kohn T."/>
            <person name="Peeters S.H."/>
            <person name="Heuer A."/>
            <person name="Rast P."/>
            <person name="Oberbeckmann S."/>
            <person name="Bunk B."/>
            <person name="Jeske O."/>
            <person name="Meyerdierks A."/>
            <person name="Storesund J.E."/>
            <person name="Kallscheuer N."/>
            <person name="Luecker S."/>
            <person name="Lage O.M."/>
            <person name="Pohl T."/>
            <person name="Merkel B.J."/>
            <person name="Hornburger P."/>
            <person name="Mueller R.-W."/>
            <person name="Bruemmer F."/>
            <person name="Labrenz M."/>
            <person name="Spormann A.M."/>
            <person name="Op den Camp H."/>
            <person name="Overmann J."/>
            <person name="Amann R."/>
            <person name="Jetten M.S.M."/>
            <person name="Mascher T."/>
            <person name="Medema M.H."/>
            <person name="Devos D.P."/>
            <person name="Kaster A.-K."/>
            <person name="Ovreas L."/>
            <person name="Rohde M."/>
            <person name="Galperin M.Y."/>
            <person name="Jogler C."/>
        </authorList>
    </citation>
    <scope>NUCLEOTIDE SEQUENCE [LARGE SCALE GENOMIC DNA]</scope>
    <source>
        <strain evidence="2 3">Pan181</strain>
    </source>
</reference>
<accession>A0A518AP21</accession>
<dbReference type="KEGG" id="amuc:Pan181_26880"/>
<protein>
    <submittedName>
        <fullName evidence="2">Uncharacterized protein</fullName>
    </submittedName>
</protein>
<dbReference type="AlphaFoldDB" id="A0A518AP21"/>
<dbReference type="EMBL" id="CP036278">
    <property type="protein sequence ID" value="QDU56479.1"/>
    <property type="molecule type" value="Genomic_DNA"/>
</dbReference>
<feature type="coiled-coil region" evidence="1">
    <location>
        <begin position="18"/>
        <end position="95"/>
    </location>
</feature>
<evidence type="ECO:0000313" key="3">
    <source>
        <dbReference type="Proteomes" id="UP000315750"/>
    </source>
</evidence>